<reference evidence="9 10" key="1">
    <citation type="journal article" date="2019" name="Int. J. Syst. Evol. Microbiol.">
        <title>The Global Catalogue of Microorganisms (GCM) 10K type strain sequencing project: providing services to taxonomists for standard genome sequencing and annotation.</title>
        <authorList>
            <consortium name="The Broad Institute Genomics Platform"/>
            <consortium name="The Broad Institute Genome Sequencing Center for Infectious Disease"/>
            <person name="Wu L."/>
            <person name="Ma J."/>
        </authorList>
    </citation>
    <scope>NUCLEOTIDE SEQUENCE [LARGE SCALE GENOMIC DNA]</scope>
    <source>
        <strain evidence="9 10">JCM 10425</strain>
    </source>
</reference>
<protein>
    <recommendedName>
        <fullName evidence="11">Aquaporin family protein</fullName>
    </recommendedName>
</protein>
<evidence type="ECO:0000313" key="10">
    <source>
        <dbReference type="Proteomes" id="UP001500967"/>
    </source>
</evidence>
<feature type="transmembrane region" description="Helical" evidence="8">
    <location>
        <begin position="128"/>
        <end position="146"/>
    </location>
</feature>
<evidence type="ECO:0000256" key="6">
    <source>
        <dbReference type="ARBA" id="ARBA00023136"/>
    </source>
</evidence>
<dbReference type="Pfam" id="PF00230">
    <property type="entry name" value="MIP"/>
    <property type="match status" value="1"/>
</dbReference>
<feature type="transmembrane region" description="Helical" evidence="8">
    <location>
        <begin position="88"/>
        <end position="108"/>
    </location>
</feature>
<organism evidence="9 10">
    <name type="scientific">Cryptosporangium japonicum</name>
    <dbReference type="NCBI Taxonomy" id="80872"/>
    <lineage>
        <taxon>Bacteria</taxon>
        <taxon>Bacillati</taxon>
        <taxon>Actinomycetota</taxon>
        <taxon>Actinomycetes</taxon>
        <taxon>Cryptosporangiales</taxon>
        <taxon>Cryptosporangiaceae</taxon>
        <taxon>Cryptosporangium</taxon>
    </lineage>
</organism>
<keyword evidence="10" id="KW-1185">Reference proteome</keyword>
<comment type="caution">
    <text evidence="9">The sequence shown here is derived from an EMBL/GenBank/DDBJ whole genome shotgun (WGS) entry which is preliminary data.</text>
</comment>
<evidence type="ECO:0008006" key="11">
    <source>
        <dbReference type="Google" id="ProtNLM"/>
    </source>
</evidence>
<keyword evidence="6 8" id="KW-0472">Membrane</keyword>
<dbReference type="PRINTS" id="PR00783">
    <property type="entry name" value="MINTRINSICP"/>
</dbReference>
<evidence type="ECO:0000313" key="9">
    <source>
        <dbReference type="EMBL" id="GAA0267180.1"/>
    </source>
</evidence>
<evidence type="ECO:0000256" key="4">
    <source>
        <dbReference type="ARBA" id="ARBA00022692"/>
    </source>
</evidence>
<evidence type="ECO:0000256" key="7">
    <source>
        <dbReference type="RuleBase" id="RU000477"/>
    </source>
</evidence>
<dbReference type="PANTHER" id="PTHR43829:SF9">
    <property type="entry name" value="AQUAPORIN-9"/>
    <property type="match status" value="1"/>
</dbReference>
<dbReference type="Proteomes" id="UP001500967">
    <property type="component" value="Unassembled WGS sequence"/>
</dbReference>
<name>A0ABN0UZE9_9ACTN</name>
<dbReference type="RefSeq" id="WP_344652516.1">
    <property type="nucleotide sequence ID" value="NZ_BAAAGX010000027.1"/>
</dbReference>
<proteinExistence type="inferred from homology"/>
<comment type="subcellular location">
    <subcellularLocation>
        <location evidence="1">Membrane</location>
        <topology evidence="1">Multi-pass membrane protein</topology>
    </subcellularLocation>
</comment>
<sequence>MSGVKSLGRTLLAEGLGSALLAALVVGSGIAAQQLSDDVGLQLLENAAATAAGLFAIILMFGPVSGAHFNPVVSLTDAVLGALPWRTAAAYVLVQLLGCVAGAVLANVMFAQPAVSISNTERATGPHLLAEVVATAGLVLVIFSLARSGRASIAPGAVAAYIGAAYWFTSSTSFANPAITVGRMFSDTFAGIAPSSAPAFVVAQLAGGALGVVLVRVLYPGLTSTEAADAVVPSENSKLSLSRPSGA</sequence>
<feature type="transmembrane region" description="Helical" evidence="8">
    <location>
        <begin position="47"/>
        <end position="67"/>
    </location>
</feature>
<feature type="transmembrane region" description="Helical" evidence="8">
    <location>
        <begin position="199"/>
        <end position="219"/>
    </location>
</feature>
<gene>
    <name evidence="9" type="ORF">GCM10009539_62480</name>
</gene>
<evidence type="ECO:0000256" key="3">
    <source>
        <dbReference type="ARBA" id="ARBA00022448"/>
    </source>
</evidence>
<evidence type="ECO:0000256" key="1">
    <source>
        <dbReference type="ARBA" id="ARBA00004141"/>
    </source>
</evidence>
<comment type="similarity">
    <text evidence="2 7">Belongs to the MIP/aquaporin (TC 1.A.8) family.</text>
</comment>
<dbReference type="SUPFAM" id="SSF81338">
    <property type="entry name" value="Aquaporin-like"/>
    <property type="match status" value="1"/>
</dbReference>
<accession>A0ABN0UZE9</accession>
<dbReference type="InterPro" id="IPR000425">
    <property type="entry name" value="MIP"/>
</dbReference>
<dbReference type="InterPro" id="IPR050363">
    <property type="entry name" value="MIP/Aquaporin"/>
</dbReference>
<keyword evidence="5 8" id="KW-1133">Transmembrane helix</keyword>
<evidence type="ECO:0000256" key="5">
    <source>
        <dbReference type="ARBA" id="ARBA00022989"/>
    </source>
</evidence>
<feature type="transmembrane region" description="Helical" evidence="8">
    <location>
        <begin position="158"/>
        <end position="179"/>
    </location>
</feature>
<evidence type="ECO:0000256" key="8">
    <source>
        <dbReference type="SAM" id="Phobius"/>
    </source>
</evidence>
<keyword evidence="4 7" id="KW-0812">Transmembrane</keyword>
<evidence type="ECO:0000256" key="2">
    <source>
        <dbReference type="ARBA" id="ARBA00006175"/>
    </source>
</evidence>
<dbReference type="Gene3D" id="1.20.1080.10">
    <property type="entry name" value="Glycerol uptake facilitator protein"/>
    <property type="match status" value="2"/>
</dbReference>
<dbReference type="EMBL" id="BAAAGX010000027">
    <property type="protein sequence ID" value="GAA0267180.1"/>
    <property type="molecule type" value="Genomic_DNA"/>
</dbReference>
<dbReference type="InterPro" id="IPR023271">
    <property type="entry name" value="Aquaporin-like"/>
</dbReference>
<dbReference type="PANTHER" id="PTHR43829">
    <property type="entry name" value="AQUAPORIN OR AQUAGLYCEROPORIN RELATED"/>
    <property type="match status" value="1"/>
</dbReference>
<keyword evidence="3 7" id="KW-0813">Transport</keyword>